<gene>
    <name evidence="1" type="ORF">BV22DRAFT_1029606</name>
</gene>
<accession>A0ACB8BTU6</accession>
<evidence type="ECO:0000313" key="1">
    <source>
        <dbReference type="EMBL" id="KAH7929361.1"/>
    </source>
</evidence>
<protein>
    <submittedName>
        <fullName evidence="1">Uncharacterized protein</fullName>
    </submittedName>
</protein>
<sequence>MPSASKIVASQGSGEPPAILVKDDEILQDWLDSDTIVNSIADLSPAHTLNDLPDIIPEEDYDDRYYYSMPQSLRRVLTPPQEIDESLARPRSVLFDSSSPHIPPSPGACSYTRPRWSPASEHASHYPIHRARQSVSSIGSSSTVQTKAAPTKSILTRHDSGISMTTKSSRKKKRAPPSVKFVEAPTVHYDHGVYGTPPCPPPSARRRRIRFSRLFTRWWKSPPSSPKRPTISGPYHLSYTASLVEVYSIRSSKTEHGKFRRFWGRVTSAI</sequence>
<feature type="non-terminal residue" evidence="1">
    <location>
        <position position="270"/>
    </location>
</feature>
<comment type="caution">
    <text evidence="1">The sequence shown here is derived from an EMBL/GenBank/DDBJ whole genome shotgun (WGS) entry which is preliminary data.</text>
</comment>
<evidence type="ECO:0000313" key="2">
    <source>
        <dbReference type="Proteomes" id="UP000790709"/>
    </source>
</evidence>
<keyword evidence="2" id="KW-1185">Reference proteome</keyword>
<reference evidence="1" key="1">
    <citation type="journal article" date="2021" name="New Phytol.">
        <title>Evolutionary innovations through gain and loss of genes in the ectomycorrhizal Boletales.</title>
        <authorList>
            <person name="Wu G."/>
            <person name="Miyauchi S."/>
            <person name="Morin E."/>
            <person name="Kuo A."/>
            <person name="Drula E."/>
            <person name="Varga T."/>
            <person name="Kohler A."/>
            <person name="Feng B."/>
            <person name="Cao Y."/>
            <person name="Lipzen A."/>
            <person name="Daum C."/>
            <person name="Hundley H."/>
            <person name="Pangilinan J."/>
            <person name="Johnson J."/>
            <person name="Barry K."/>
            <person name="LaButti K."/>
            <person name="Ng V."/>
            <person name="Ahrendt S."/>
            <person name="Min B."/>
            <person name="Choi I.G."/>
            <person name="Park H."/>
            <person name="Plett J.M."/>
            <person name="Magnuson J."/>
            <person name="Spatafora J.W."/>
            <person name="Nagy L.G."/>
            <person name="Henrissat B."/>
            <person name="Grigoriev I.V."/>
            <person name="Yang Z.L."/>
            <person name="Xu J."/>
            <person name="Martin F.M."/>
        </authorList>
    </citation>
    <scope>NUCLEOTIDE SEQUENCE</scope>
    <source>
        <strain evidence="1">KUC20120723A-06</strain>
    </source>
</reference>
<proteinExistence type="predicted"/>
<name>A0ACB8BTU6_9AGAM</name>
<dbReference type="Proteomes" id="UP000790709">
    <property type="component" value="Unassembled WGS sequence"/>
</dbReference>
<dbReference type="EMBL" id="MU266342">
    <property type="protein sequence ID" value="KAH7929361.1"/>
    <property type="molecule type" value="Genomic_DNA"/>
</dbReference>
<organism evidence="1 2">
    <name type="scientific">Leucogyrophana mollusca</name>
    <dbReference type="NCBI Taxonomy" id="85980"/>
    <lineage>
        <taxon>Eukaryota</taxon>
        <taxon>Fungi</taxon>
        <taxon>Dikarya</taxon>
        <taxon>Basidiomycota</taxon>
        <taxon>Agaricomycotina</taxon>
        <taxon>Agaricomycetes</taxon>
        <taxon>Agaricomycetidae</taxon>
        <taxon>Boletales</taxon>
        <taxon>Boletales incertae sedis</taxon>
        <taxon>Leucogyrophana</taxon>
    </lineage>
</organism>